<dbReference type="Gene3D" id="3.30.2130.10">
    <property type="entry name" value="VC0802-like"/>
    <property type="match status" value="1"/>
</dbReference>
<accession>A0A1M4ZCG2</accession>
<evidence type="ECO:0000313" key="3">
    <source>
        <dbReference type="Proteomes" id="UP000184245"/>
    </source>
</evidence>
<feature type="domain" description="ACT" evidence="1">
    <location>
        <begin position="4"/>
        <end position="75"/>
    </location>
</feature>
<reference evidence="2 3" key="1">
    <citation type="submission" date="2016-11" db="EMBL/GenBank/DDBJ databases">
        <authorList>
            <person name="Jaros S."/>
            <person name="Januszkiewicz K."/>
            <person name="Wedrychowicz H."/>
        </authorList>
    </citation>
    <scope>NUCLEOTIDE SEQUENCE [LARGE SCALE GENOMIC DNA]</scope>
    <source>
        <strain evidence="2 3">DSM 17459</strain>
    </source>
</reference>
<organism evidence="2 3">
    <name type="scientific">Lactonifactor longoviformis DSM 17459</name>
    <dbReference type="NCBI Taxonomy" id="1122155"/>
    <lineage>
        <taxon>Bacteria</taxon>
        <taxon>Bacillati</taxon>
        <taxon>Bacillota</taxon>
        <taxon>Clostridia</taxon>
        <taxon>Eubacteriales</taxon>
        <taxon>Clostridiaceae</taxon>
        <taxon>Lactonifactor</taxon>
    </lineage>
</organism>
<dbReference type="InterPro" id="IPR045865">
    <property type="entry name" value="ACT-like_dom_sf"/>
</dbReference>
<dbReference type="EMBL" id="FQVI01000014">
    <property type="protein sequence ID" value="SHF15701.1"/>
    <property type="molecule type" value="Genomic_DNA"/>
</dbReference>
<protein>
    <submittedName>
        <fullName evidence="2">Uncharacterized conserved protein, contains tandem ACT domains</fullName>
    </submittedName>
</protein>
<dbReference type="Proteomes" id="UP000184245">
    <property type="component" value="Unassembled WGS sequence"/>
</dbReference>
<keyword evidence="3" id="KW-1185">Reference proteome</keyword>
<dbReference type="PROSITE" id="PS51671">
    <property type="entry name" value="ACT"/>
    <property type="match status" value="1"/>
</dbReference>
<dbReference type="RefSeq" id="WP_072852634.1">
    <property type="nucleotide sequence ID" value="NZ_FQVI01000014.1"/>
</dbReference>
<gene>
    <name evidence="2" type="ORF">SAMN02745158_02725</name>
</gene>
<evidence type="ECO:0000259" key="1">
    <source>
        <dbReference type="PROSITE" id="PS51671"/>
    </source>
</evidence>
<evidence type="ECO:0000313" key="2">
    <source>
        <dbReference type="EMBL" id="SHF15701.1"/>
    </source>
</evidence>
<dbReference type="CDD" id="cd04908">
    <property type="entry name" value="ACT_Bt0572_1"/>
    <property type="match status" value="1"/>
</dbReference>
<dbReference type="InterPro" id="IPR002912">
    <property type="entry name" value="ACT_dom"/>
</dbReference>
<dbReference type="Pfam" id="PF19571">
    <property type="entry name" value="ACT_8"/>
    <property type="match status" value="1"/>
</dbReference>
<dbReference type="InterPro" id="IPR045739">
    <property type="entry name" value="ACT_dom_pair"/>
</dbReference>
<dbReference type="SUPFAM" id="SSF55021">
    <property type="entry name" value="ACT-like"/>
    <property type="match status" value="2"/>
</dbReference>
<dbReference type="PANTHER" id="PTHR40099:SF1">
    <property type="entry name" value="ACETOLACTATE SYNTHASE, SMALL SUBUNIT"/>
    <property type="match status" value="1"/>
</dbReference>
<name>A0A1M4ZCG2_9CLOT</name>
<dbReference type="OrthoDB" id="9790662at2"/>
<proteinExistence type="predicted"/>
<dbReference type="STRING" id="1122155.SAMN02745158_02725"/>
<sequence length="140" mass="15760">MIRQLSVFIENVPGSLMQVTKCLKDAGINLMAISSFDSPEFGILRMIVDQPEEAESILKKNHFMVRVGTVLGVSVADEPGALNKMLEIMAQGNISVNYIYSFISEIDRSPIMIFHTEYTEEARQLLKRNGMHVVDNLKEL</sequence>
<dbReference type="AlphaFoldDB" id="A0A1M4ZCG2"/>
<dbReference type="PANTHER" id="PTHR40099">
    <property type="entry name" value="ACETOLACTATE SYNTHASE, SMALL SUBUNIT"/>
    <property type="match status" value="1"/>
</dbReference>